<dbReference type="EMBL" id="JBHSPA010000039">
    <property type="protein sequence ID" value="MFC5828658.1"/>
    <property type="molecule type" value="Genomic_DNA"/>
</dbReference>
<evidence type="ECO:0000313" key="2">
    <source>
        <dbReference type="Proteomes" id="UP001596058"/>
    </source>
</evidence>
<keyword evidence="2" id="KW-1185">Reference proteome</keyword>
<name>A0ABW1CSN0_9ACTN</name>
<evidence type="ECO:0000313" key="1">
    <source>
        <dbReference type="EMBL" id="MFC5828658.1"/>
    </source>
</evidence>
<comment type="caution">
    <text evidence="1">The sequence shown here is derived from an EMBL/GenBank/DDBJ whole genome shotgun (WGS) entry which is preliminary data.</text>
</comment>
<dbReference type="RefSeq" id="WP_379518162.1">
    <property type="nucleotide sequence ID" value="NZ_JBHSPA010000039.1"/>
</dbReference>
<accession>A0ABW1CSN0</accession>
<proteinExistence type="predicted"/>
<sequence length="67" mass="7744">MIDGGVPGTIRDEDEQVRYRNDLLPTFEQEGFDTVFWFSFTGFELPRRPEPPKATSALRSYDGSITW</sequence>
<reference evidence="2" key="1">
    <citation type="journal article" date="2019" name="Int. J. Syst. Evol. Microbiol.">
        <title>The Global Catalogue of Microorganisms (GCM) 10K type strain sequencing project: providing services to taxonomists for standard genome sequencing and annotation.</title>
        <authorList>
            <consortium name="The Broad Institute Genomics Platform"/>
            <consortium name="The Broad Institute Genome Sequencing Center for Infectious Disease"/>
            <person name="Wu L."/>
            <person name="Ma J."/>
        </authorList>
    </citation>
    <scope>NUCLEOTIDE SEQUENCE [LARGE SCALE GENOMIC DNA]</scope>
    <source>
        <strain evidence="2">CCUG 53903</strain>
    </source>
</reference>
<organism evidence="1 2">
    <name type="scientific">Nonomuraea insulae</name>
    <dbReference type="NCBI Taxonomy" id="1616787"/>
    <lineage>
        <taxon>Bacteria</taxon>
        <taxon>Bacillati</taxon>
        <taxon>Actinomycetota</taxon>
        <taxon>Actinomycetes</taxon>
        <taxon>Streptosporangiales</taxon>
        <taxon>Streptosporangiaceae</taxon>
        <taxon>Nonomuraea</taxon>
    </lineage>
</organism>
<gene>
    <name evidence="1" type="ORF">ACFPZ3_32725</name>
</gene>
<protein>
    <submittedName>
        <fullName evidence="1">Uncharacterized protein</fullName>
    </submittedName>
</protein>
<dbReference type="Proteomes" id="UP001596058">
    <property type="component" value="Unassembled WGS sequence"/>
</dbReference>